<dbReference type="PANTHER" id="PTHR33112:SF12">
    <property type="entry name" value="HETEROKARYON INCOMPATIBILITY DOMAIN-CONTAINING PROTEIN"/>
    <property type="match status" value="1"/>
</dbReference>
<dbReference type="OrthoDB" id="5135333at2759"/>
<evidence type="ECO:0000313" key="3">
    <source>
        <dbReference type="Proteomes" id="UP000800035"/>
    </source>
</evidence>
<gene>
    <name evidence="2" type="ORF">CC80DRAFT_594409</name>
</gene>
<evidence type="ECO:0000259" key="1">
    <source>
        <dbReference type="Pfam" id="PF06985"/>
    </source>
</evidence>
<feature type="domain" description="Heterokaryon incompatibility" evidence="1">
    <location>
        <begin position="153"/>
        <end position="309"/>
    </location>
</feature>
<keyword evidence="3" id="KW-1185">Reference proteome</keyword>
<name>A0A6A5TRF6_9PLEO</name>
<evidence type="ECO:0000313" key="2">
    <source>
        <dbReference type="EMBL" id="KAF1955221.1"/>
    </source>
</evidence>
<dbReference type="AlphaFoldDB" id="A0A6A5TRF6"/>
<dbReference type="Pfam" id="PF06985">
    <property type="entry name" value="HET"/>
    <property type="match status" value="1"/>
</dbReference>
<dbReference type="EMBL" id="ML976995">
    <property type="protein sequence ID" value="KAF1955221.1"/>
    <property type="molecule type" value="Genomic_DNA"/>
</dbReference>
<protein>
    <submittedName>
        <fullName evidence="2">HET-domain-containing protein</fullName>
    </submittedName>
</protein>
<sequence>MAYCDQCLDIDKWLTQHRGLQTECRKYEFTAKCDTGDCISCRSLGLATLSEYGEKLLIHIMGETPTRQPMIYLGNERTPLDVRLYHLRHTTLEEPYDERFSDLDLARGWLDQCDNEHGATCNLPSTFKLDMDLLFVDVEDRCIVRRPAGQTRYAALSYVWGKSIVTKATSANIESLKKSQSLSDPEYTLPKSIEDSIFVTARLGIRYLWCDCLCIIQDDRNLQTYLNAMASIYAHAHVTIAITNAKNADEGIMGLKQEGGTRCRKLNRIVSLPNHQFKMSFHHDLKADNVYNDRDTLAPWSLRGWTFQEGSFSRRMLIFNGSMSWVCSKCYRKESSINQSPKETRYEQLWPDWSTSLCRIGKLGSVNDYRRLVEQFARREFTFDSDILDAFAGTMALPYMDEEFPLSNYFYGHPLALFERSLLWAPQLGELVVKRDPPKYSQQWMWTKKQQTTSMPAWSCFSWRGDLDLKAWMDAENNLPTQRVSTISKQCYSCGLLVDIRMKHCCRTSAHRRAVLFSPYIILRTRQAEFSVRIEDFEEAPMGDMYIIHPKKHRTSIGAVRFQDFSPQERVNFVHQHHTVQADWRISYSKYTFVAIYMGQCDVGRLPNVEEGYSWKKAHGGSAKNVMDCVYALCVVQDYRDPTWKRPWVRIGSAAIEKDAWDEFAGEEKGIILG</sequence>
<dbReference type="Proteomes" id="UP000800035">
    <property type="component" value="Unassembled WGS sequence"/>
</dbReference>
<accession>A0A6A5TRF6</accession>
<dbReference type="PANTHER" id="PTHR33112">
    <property type="entry name" value="DOMAIN PROTEIN, PUTATIVE-RELATED"/>
    <property type="match status" value="1"/>
</dbReference>
<proteinExistence type="predicted"/>
<organism evidence="2 3">
    <name type="scientific">Byssothecium circinans</name>
    <dbReference type="NCBI Taxonomy" id="147558"/>
    <lineage>
        <taxon>Eukaryota</taxon>
        <taxon>Fungi</taxon>
        <taxon>Dikarya</taxon>
        <taxon>Ascomycota</taxon>
        <taxon>Pezizomycotina</taxon>
        <taxon>Dothideomycetes</taxon>
        <taxon>Pleosporomycetidae</taxon>
        <taxon>Pleosporales</taxon>
        <taxon>Massarineae</taxon>
        <taxon>Massarinaceae</taxon>
        <taxon>Byssothecium</taxon>
    </lineage>
</organism>
<reference evidence="2" key="1">
    <citation type="journal article" date="2020" name="Stud. Mycol.">
        <title>101 Dothideomycetes genomes: a test case for predicting lifestyles and emergence of pathogens.</title>
        <authorList>
            <person name="Haridas S."/>
            <person name="Albert R."/>
            <person name="Binder M."/>
            <person name="Bloem J."/>
            <person name="Labutti K."/>
            <person name="Salamov A."/>
            <person name="Andreopoulos B."/>
            <person name="Baker S."/>
            <person name="Barry K."/>
            <person name="Bills G."/>
            <person name="Bluhm B."/>
            <person name="Cannon C."/>
            <person name="Castanera R."/>
            <person name="Culley D."/>
            <person name="Daum C."/>
            <person name="Ezra D."/>
            <person name="Gonzalez J."/>
            <person name="Henrissat B."/>
            <person name="Kuo A."/>
            <person name="Liang C."/>
            <person name="Lipzen A."/>
            <person name="Lutzoni F."/>
            <person name="Magnuson J."/>
            <person name="Mondo S."/>
            <person name="Nolan M."/>
            <person name="Ohm R."/>
            <person name="Pangilinan J."/>
            <person name="Park H.-J."/>
            <person name="Ramirez L."/>
            <person name="Alfaro M."/>
            <person name="Sun H."/>
            <person name="Tritt A."/>
            <person name="Yoshinaga Y."/>
            <person name="Zwiers L.-H."/>
            <person name="Turgeon B."/>
            <person name="Goodwin S."/>
            <person name="Spatafora J."/>
            <person name="Crous P."/>
            <person name="Grigoriev I."/>
        </authorList>
    </citation>
    <scope>NUCLEOTIDE SEQUENCE</scope>
    <source>
        <strain evidence="2">CBS 675.92</strain>
    </source>
</reference>
<dbReference type="InterPro" id="IPR010730">
    <property type="entry name" value="HET"/>
</dbReference>